<feature type="binding site" evidence="3">
    <location>
        <position position="265"/>
    </location>
    <ligand>
        <name>substrate</name>
    </ligand>
</feature>
<dbReference type="PANTHER" id="PTHR21015">
    <property type="entry name" value="UDP-N-ACETYLGLUCOSAMINE--N-ACETYLMURAMYL-(PENTAPEPTIDE) PYROPHOSPHORYL-UNDECAPRENOL N-ACETYLGLUCOSAMINE TRANSFERASE 1"/>
    <property type="match status" value="1"/>
</dbReference>
<keyword evidence="4" id="KW-0808">Transferase</keyword>
<accession>A0A378Y6S8</accession>
<evidence type="ECO:0000313" key="5">
    <source>
        <dbReference type="Proteomes" id="UP000254400"/>
    </source>
</evidence>
<dbReference type="SUPFAM" id="SSF53756">
    <property type="entry name" value="UDP-Glycosyltransferase/glycogen phosphorylase"/>
    <property type="match status" value="1"/>
</dbReference>
<evidence type="ECO:0000256" key="3">
    <source>
        <dbReference type="PIRSR" id="PIRSR620023-2"/>
    </source>
</evidence>
<feature type="binding site" evidence="3">
    <location>
        <position position="160"/>
    </location>
    <ligand>
        <name>substrate</name>
    </ligand>
</feature>
<dbReference type="Proteomes" id="UP000254400">
    <property type="component" value="Unassembled WGS sequence"/>
</dbReference>
<dbReference type="GeneID" id="93348349"/>
<dbReference type="AlphaFoldDB" id="A0A378Y6S8"/>
<dbReference type="RefSeq" id="WP_019688783.1">
    <property type="nucleotide sequence ID" value="NZ_CP036496.1"/>
</dbReference>
<name>A0A378Y6S8_PAEPO</name>
<dbReference type="GO" id="GO:0016757">
    <property type="term" value="F:glycosyltransferase activity"/>
    <property type="evidence" value="ECO:0007669"/>
    <property type="project" value="TreeGrafter"/>
</dbReference>
<dbReference type="Gene3D" id="3.40.50.11190">
    <property type="match status" value="1"/>
</dbReference>
<dbReference type="NCBIfam" id="TIGR03590">
    <property type="entry name" value="PseG"/>
    <property type="match status" value="1"/>
</dbReference>
<dbReference type="Gene3D" id="3.40.50.2000">
    <property type="entry name" value="Glycogen Phosphorylase B"/>
    <property type="match status" value="1"/>
</dbReference>
<proteinExistence type="predicted"/>
<sequence length="347" mass="38993">MKFLIRADASVEIGTGHVMRCLALAKALISSGKEVVFVFQQMPDHLVGKIKQIGCISFYLNSEYPVGSIEDAVYVSSKINNAFHNGFDWMIIDHYKIDEIWESRMYRIANKLLVIDDLADRRHICNILLDQNLYESSDSRYSKLTNNAKQLIGPSYALLRDEFQLERQNVKARSGPIRRVLVTFGGTDPTNETLKSLYALKKEGLLDSNLDFEILVGQSYAHLNELRKVVDSKKSLSLHVQTNSVAAIMKKADLAICSGGTLTWERYCMGLPGLVIAVAENQIHNAIMGEKLGIDKFLGFYSDVYDLDIVNNLKDYEGDLENNSLTAFKIVDGKGVEKVIRNLKTTI</sequence>
<evidence type="ECO:0000256" key="1">
    <source>
        <dbReference type="ARBA" id="ARBA00023136"/>
    </source>
</evidence>
<keyword evidence="1" id="KW-0472">Membrane</keyword>
<dbReference type="InterPro" id="IPR020023">
    <property type="entry name" value="PseG"/>
</dbReference>
<feature type="active site" description="Proton acceptor" evidence="2">
    <location>
        <position position="17"/>
    </location>
</feature>
<organism evidence="4 5">
    <name type="scientific">Paenibacillus polymyxa</name>
    <name type="common">Bacillus polymyxa</name>
    <dbReference type="NCBI Taxonomy" id="1406"/>
    <lineage>
        <taxon>Bacteria</taxon>
        <taxon>Bacillati</taxon>
        <taxon>Bacillota</taxon>
        <taxon>Bacilli</taxon>
        <taxon>Bacillales</taxon>
        <taxon>Paenibacillaceae</taxon>
        <taxon>Paenibacillus</taxon>
    </lineage>
</organism>
<protein>
    <submittedName>
        <fullName evidence="4">Spore coat polysaccharide biosynthesis protein, predicted glycosyltransferase</fullName>
    </submittedName>
</protein>
<gene>
    <name evidence="4" type="ORF">NCTC10343_05042</name>
</gene>
<dbReference type="PANTHER" id="PTHR21015:SF22">
    <property type="entry name" value="GLYCOSYLTRANSFERASE"/>
    <property type="match status" value="1"/>
</dbReference>
<dbReference type="EMBL" id="UGSC01000001">
    <property type="protein sequence ID" value="SUA72089.1"/>
    <property type="molecule type" value="Genomic_DNA"/>
</dbReference>
<reference evidence="4 5" key="1">
    <citation type="submission" date="2018-06" db="EMBL/GenBank/DDBJ databases">
        <authorList>
            <consortium name="Pathogen Informatics"/>
            <person name="Doyle S."/>
        </authorList>
    </citation>
    <scope>NUCLEOTIDE SEQUENCE [LARGE SCALE GENOMIC DNA]</scope>
    <source>
        <strain evidence="4 5">NCTC10343</strain>
    </source>
</reference>
<evidence type="ECO:0000256" key="2">
    <source>
        <dbReference type="PIRSR" id="PIRSR620023-1"/>
    </source>
</evidence>
<evidence type="ECO:0000313" key="4">
    <source>
        <dbReference type="EMBL" id="SUA72089.1"/>
    </source>
</evidence>